<evidence type="ECO:0000256" key="1">
    <source>
        <dbReference type="ARBA" id="ARBA00001033"/>
    </source>
</evidence>
<accession>A0ABT9G5G4</accession>
<keyword evidence="9" id="KW-1185">Reference proteome</keyword>
<dbReference type="GO" id="GO:0016787">
    <property type="term" value="F:hydrolase activity"/>
    <property type="evidence" value="ECO:0007669"/>
    <property type="project" value="UniProtKB-KW"/>
</dbReference>
<reference evidence="8 9" key="1">
    <citation type="submission" date="2023-08" db="EMBL/GenBank/DDBJ databases">
        <authorList>
            <person name="Roldan D.M."/>
            <person name="Menes R.J."/>
        </authorList>
    </citation>
    <scope>NUCLEOTIDE SEQUENCE [LARGE SCALE GENOMIC DNA]</scope>
    <source>
        <strain evidence="8 9">CCM 2812</strain>
    </source>
</reference>
<dbReference type="PANTHER" id="PTHR20854:SF4">
    <property type="entry name" value="INOSITOL-1-MONOPHOSPHATASE-RELATED"/>
    <property type="match status" value="1"/>
</dbReference>
<dbReference type="Proteomes" id="UP001235760">
    <property type="component" value="Unassembled WGS sequence"/>
</dbReference>
<dbReference type="PROSITE" id="PS00629">
    <property type="entry name" value="IMP_1"/>
    <property type="match status" value="1"/>
</dbReference>
<name>A0ABT9G5G4_LEPDI</name>
<dbReference type="EMBL" id="JAUZEE010000007">
    <property type="protein sequence ID" value="MDP4301724.1"/>
    <property type="molecule type" value="Genomic_DNA"/>
</dbReference>
<evidence type="ECO:0000256" key="3">
    <source>
        <dbReference type="ARBA" id="ARBA00009759"/>
    </source>
</evidence>
<gene>
    <name evidence="8" type="ORF">Q8X39_13860</name>
</gene>
<comment type="caution">
    <text evidence="8">The sequence shown here is derived from an EMBL/GenBank/DDBJ whole genome shotgun (WGS) entry which is preliminary data.</text>
</comment>
<sequence length="263" mass="27804">MNRLDFLRQLVREAGALAHTGFGSSAASLKGRHDVLTEMDGRVERHVRAAIAAAYPNDAVIGEEDGGEPGERIWIIDPIDGTANYARGIAHYCVSIGYLEGGQPVAGAIHDPSHDRLYLAQRGGGAWLSEAGQPDRRLAVSACDTLGAATVECGWSLRRSTEDYLAMVSRVMHAGCAMRRAGSGALGLVDVAAGRIEAYAELHINAWDCAAGVLLVEEAGGHCNDFFSADGAGLREGNVLVATSHALAAELERVLAIAPLRHR</sequence>
<dbReference type="Pfam" id="PF00459">
    <property type="entry name" value="Inositol_P"/>
    <property type="match status" value="1"/>
</dbReference>
<dbReference type="InterPro" id="IPR020583">
    <property type="entry name" value="Inositol_monoP_metal-BS"/>
</dbReference>
<comment type="cofactor">
    <cofactor evidence="2 7">
        <name>Mg(2+)</name>
        <dbReference type="ChEBI" id="CHEBI:18420"/>
    </cofactor>
</comment>
<dbReference type="InterPro" id="IPR020550">
    <property type="entry name" value="Inositol_monophosphatase_CS"/>
</dbReference>
<evidence type="ECO:0000256" key="7">
    <source>
        <dbReference type="RuleBase" id="RU364068"/>
    </source>
</evidence>
<proteinExistence type="inferred from homology"/>
<dbReference type="PROSITE" id="PS00630">
    <property type="entry name" value="IMP_2"/>
    <property type="match status" value="1"/>
</dbReference>
<comment type="similarity">
    <text evidence="3 7">Belongs to the inositol monophosphatase superfamily.</text>
</comment>
<evidence type="ECO:0000313" key="9">
    <source>
        <dbReference type="Proteomes" id="UP001235760"/>
    </source>
</evidence>
<dbReference type="InterPro" id="IPR033942">
    <property type="entry name" value="IMPase"/>
</dbReference>
<evidence type="ECO:0000256" key="4">
    <source>
        <dbReference type="ARBA" id="ARBA00022723"/>
    </source>
</evidence>
<evidence type="ECO:0000256" key="2">
    <source>
        <dbReference type="ARBA" id="ARBA00001946"/>
    </source>
</evidence>
<dbReference type="CDD" id="cd01639">
    <property type="entry name" value="IMPase"/>
    <property type="match status" value="1"/>
</dbReference>
<dbReference type="Gene3D" id="3.40.190.80">
    <property type="match status" value="1"/>
</dbReference>
<dbReference type="SUPFAM" id="SSF56655">
    <property type="entry name" value="Carbohydrate phosphatase"/>
    <property type="match status" value="1"/>
</dbReference>
<dbReference type="Gene3D" id="3.30.540.10">
    <property type="entry name" value="Fructose-1,6-Bisphosphatase, subunit A, domain 1"/>
    <property type="match status" value="1"/>
</dbReference>
<evidence type="ECO:0000256" key="5">
    <source>
        <dbReference type="ARBA" id="ARBA00022801"/>
    </source>
</evidence>
<dbReference type="EC" id="3.1.3.25" evidence="7"/>
<organism evidence="8 9">
    <name type="scientific">Leptothrix discophora</name>
    <dbReference type="NCBI Taxonomy" id="89"/>
    <lineage>
        <taxon>Bacteria</taxon>
        <taxon>Pseudomonadati</taxon>
        <taxon>Pseudomonadota</taxon>
        <taxon>Betaproteobacteria</taxon>
        <taxon>Burkholderiales</taxon>
        <taxon>Sphaerotilaceae</taxon>
        <taxon>Leptothrix</taxon>
    </lineage>
</organism>
<evidence type="ECO:0000313" key="8">
    <source>
        <dbReference type="EMBL" id="MDP4301724.1"/>
    </source>
</evidence>
<dbReference type="PRINTS" id="PR00377">
    <property type="entry name" value="IMPHPHTASES"/>
</dbReference>
<dbReference type="InterPro" id="IPR000760">
    <property type="entry name" value="Inositol_monophosphatase-like"/>
</dbReference>
<protein>
    <recommendedName>
        <fullName evidence="7">Inositol-1-monophosphatase</fullName>
        <ecNumber evidence="7">3.1.3.25</ecNumber>
    </recommendedName>
</protein>
<evidence type="ECO:0000256" key="6">
    <source>
        <dbReference type="ARBA" id="ARBA00022842"/>
    </source>
</evidence>
<dbReference type="PANTHER" id="PTHR20854">
    <property type="entry name" value="INOSITOL MONOPHOSPHATASE"/>
    <property type="match status" value="1"/>
</dbReference>
<keyword evidence="5 7" id="KW-0378">Hydrolase</keyword>
<comment type="catalytic activity">
    <reaction evidence="1 7">
        <text>a myo-inositol phosphate + H2O = myo-inositol + phosphate</text>
        <dbReference type="Rhea" id="RHEA:24056"/>
        <dbReference type="ChEBI" id="CHEBI:15377"/>
        <dbReference type="ChEBI" id="CHEBI:17268"/>
        <dbReference type="ChEBI" id="CHEBI:43474"/>
        <dbReference type="ChEBI" id="CHEBI:84139"/>
        <dbReference type="EC" id="3.1.3.25"/>
    </reaction>
</comment>
<keyword evidence="4 7" id="KW-0479">Metal-binding</keyword>
<dbReference type="RefSeq" id="WP_305750269.1">
    <property type="nucleotide sequence ID" value="NZ_JAUZEE010000007.1"/>
</dbReference>
<keyword evidence="6 7" id="KW-0460">Magnesium</keyword>